<dbReference type="InterPro" id="IPR011650">
    <property type="entry name" value="Peptidase_M20_dimer"/>
</dbReference>
<feature type="binding site" evidence="1">
    <location>
        <position position="124"/>
    </location>
    <ligand>
        <name>Mn(2+)</name>
        <dbReference type="ChEBI" id="CHEBI:29035"/>
        <label>2</label>
    </ligand>
</feature>
<dbReference type="GO" id="GO:0046872">
    <property type="term" value="F:metal ion binding"/>
    <property type="evidence" value="ECO:0007669"/>
    <property type="project" value="UniProtKB-KW"/>
</dbReference>
<reference evidence="3 4" key="1">
    <citation type="submission" date="2019-08" db="EMBL/GenBank/DDBJ databases">
        <title>Bacillus genomes from the desert of Cuatro Cienegas, Coahuila.</title>
        <authorList>
            <person name="Olmedo-Alvarez G."/>
        </authorList>
    </citation>
    <scope>NUCLEOTIDE SEQUENCE [LARGE SCALE GENOMIC DNA]</scope>
    <source>
        <strain evidence="3 4">CH87b_3T</strain>
    </source>
</reference>
<feature type="binding site" evidence="1">
    <location>
        <position position="342"/>
    </location>
    <ligand>
        <name>Mn(2+)</name>
        <dbReference type="ChEBI" id="CHEBI:29035"/>
        <label>2</label>
    </ligand>
</feature>
<dbReference type="RefSeq" id="WP_148968952.1">
    <property type="nucleotide sequence ID" value="NZ_JBNIKW010000003.1"/>
</dbReference>
<dbReference type="SUPFAM" id="SSF53187">
    <property type="entry name" value="Zn-dependent exopeptidases"/>
    <property type="match status" value="1"/>
</dbReference>
<feature type="domain" description="Peptidase M20 dimerisation" evidence="2">
    <location>
        <begin position="170"/>
        <end position="262"/>
    </location>
</feature>
<dbReference type="PIRSF" id="PIRSF005962">
    <property type="entry name" value="Pept_M20D_amidohydro"/>
    <property type="match status" value="1"/>
</dbReference>
<comment type="cofactor">
    <cofactor evidence="1">
        <name>Mn(2+)</name>
        <dbReference type="ChEBI" id="CHEBI:29035"/>
    </cofactor>
    <text evidence="1">The Mn(2+) ion enhances activity.</text>
</comment>
<comment type="caution">
    <text evidence="3">The sequence shown here is derived from an EMBL/GenBank/DDBJ whole genome shotgun (WGS) entry which is preliminary data.</text>
</comment>
<dbReference type="AlphaFoldDB" id="A0A5D4TV89"/>
<dbReference type="EMBL" id="VTEZ01000004">
    <property type="protein sequence ID" value="TYS84516.1"/>
    <property type="molecule type" value="Genomic_DNA"/>
</dbReference>
<dbReference type="Pfam" id="PF07687">
    <property type="entry name" value="M20_dimer"/>
    <property type="match status" value="1"/>
</dbReference>
<evidence type="ECO:0000256" key="1">
    <source>
        <dbReference type="PIRSR" id="PIRSR005962-1"/>
    </source>
</evidence>
<dbReference type="Proteomes" id="UP000324269">
    <property type="component" value="Unassembled WGS sequence"/>
</dbReference>
<keyword evidence="3" id="KW-0378">Hydrolase</keyword>
<evidence type="ECO:0000313" key="4">
    <source>
        <dbReference type="Proteomes" id="UP000324269"/>
    </source>
</evidence>
<protein>
    <submittedName>
        <fullName evidence="3">Amidohydrolase</fullName>
    </submittedName>
</protein>
<dbReference type="InterPro" id="IPR002933">
    <property type="entry name" value="Peptidase_M20"/>
</dbReference>
<keyword evidence="1" id="KW-0464">Manganese</keyword>
<organism evidence="3 4">
    <name type="scientific">Rossellomorea aquimaris</name>
    <dbReference type="NCBI Taxonomy" id="189382"/>
    <lineage>
        <taxon>Bacteria</taxon>
        <taxon>Bacillati</taxon>
        <taxon>Bacillota</taxon>
        <taxon>Bacilli</taxon>
        <taxon>Bacillales</taxon>
        <taxon>Bacillaceae</taxon>
        <taxon>Rossellomorea</taxon>
    </lineage>
</organism>
<feature type="binding site" evidence="1">
    <location>
        <position position="92"/>
    </location>
    <ligand>
        <name>Mn(2+)</name>
        <dbReference type="ChEBI" id="CHEBI:29035"/>
        <label>2</label>
    </ligand>
</feature>
<dbReference type="Pfam" id="PF01546">
    <property type="entry name" value="Peptidase_M20"/>
    <property type="match status" value="1"/>
</dbReference>
<dbReference type="Gene3D" id="3.30.70.360">
    <property type="match status" value="1"/>
</dbReference>
<dbReference type="PANTHER" id="PTHR11014">
    <property type="entry name" value="PEPTIDASE M20 FAMILY MEMBER"/>
    <property type="match status" value="1"/>
</dbReference>
<accession>A0A5D4TV89</accession>
<dbReference type="InterPro" id="IPR017439">
    <property type="entry name" value="Amidohydrolase"/>
</dbReference>
<feature type="binding site" evidence="1">
    <location>
        <position position="90"/>
    </location>
    <ligand>
        <name>Mn(2+)</name>
        <dbReference type="ChEBI" id="CHEBI:29035"/>
        <label>2</label>
    </ligand>
</feature>
<keyword evidence="1" id="KW-0479">Metal-binding</keyword>
<evidence type="ECO:0000313" key="3">
    <source>
        <dbReference type="EMBL" id="TYS84516.1"/>
    </source>
</evidence>
<dbReference type="Gene3D" id="3.40.630.10">
    <property type="entry name" value="Zn peptidases"/>
    <property type="match status" value="1"/>
</dbReference>
<dbReference type="NCBIfam" id="TIGR01891">
    <property type="entry name" value="amidohydrolases"/>
    <property type="match status" value="1"/>
</dbReference>
<sequence>MKFVDEHHDEILKTYQELHQLAEPSWMEEKTSSYLKTKLSEAGFSVKTYEGHYGFIAELKGEQSEVIALRADMDALLQEVDGVVKPNHSCGHDAHSTMVLYTALALAEKKLNHTVRFIFQPAEEKAAGALKMIEENVLDDVKFLGGIHLRPEMEVPYEMAAPVIVHSSTAALKGTIKGIPAHAARPEHGNNPLEAASLLIQAVKRIRLNVNNHYSIKITELHGGEASNSIPEKAHFTFDLRAESNDTMTALLEKAEQLISGIQQETDTDITYQVEEYLPAAVKDPRAIELAREAIRSVLGEKNAVLECISPGAEDFHFYSINHPGLSSTMIGLGCGLSPGLHHPSMEFNQESLIYGTKILIEMLLIADRQDW</sequence>
<dbReference type="OrthoDB" id="9776731at2"/>
<dbReference type="SUPFAM" id="SSF55031">
    <property type="entry name" value="Bacterial exopeptidase dimerisation domain"/>
    <property type="match status" value="1"/>
</dbReference>
<dbReference type="GO" id="GO:0016787">
    <property type="term" value="F:hydrolase activity"/>
    <property type="evidence" value="ECO:0007669"/>
    <property type="project" value="UniProtKB-KW"/>
</dbReference>
<dbReference type="PANTHER" id="PTHR11014:SF122">
    <property type="entry name" value="AMIDOHYDROLASE AMHX"/>
    <property type="match status" value="1"/>
</dbReference>
<feature type="binding site" evidence="1">
    <location>
        <position position="148"/>
    </location>
    <ligand>
        <name>Mn(2+)</name>
        <dbReference type="ChEBI" id="CHEBI:29035"/>
        <label>2</label>
    </ligand>
</feature>
<dbReference type="InterPro" id="IPR036264">
    <property type="entry name" value="Bact_exopeptidase_dim_dom"/>
</dbReference>
<name>A0A5D4TV89_9BACI</name>
<proteinExistence type="predicted"/>
<gene>
    <name evidence="3" type="ORF">FZC85_14160</name>
</gene>
<evidence type="ECO:0000259" key="2">
    <source>
        <dbReference type="Pfam" id="PF07687"/>
    </source>
</evidence>